<evidence type="ECO:0000259" key="3">
    <source>
        <dbReference type="PROSITE" id="PS50820"/>
    </source>
</evidence>
<evidence type="ECO:0000313" key="4">
    <source>
        <dbReference type="EMBL" id="PSN63570.1"/>
    </source>
</evidence>
<feature type="transmembrane region" description="Helical" evidence="2">
    <location>
        <begin position="421"/>
        <end position="440"/>
    </location>
</feature>
<organism evidence="4 5">
    <name type="scientific">Corynespora cassiicola Philippines</name>
    <dbReference type="NCBI Taxonomy" id="1448308"/>
    <lineage>
        <taxon>Eukaryota</taxon>
        <taxon>Fungi</taxon>
        <taxon>Dikarya</taxon>
        <taxon>Ascomycota</taxon>
        <taxon>Pezizomycotina</taxon>
        <taxon>Dothideomycetes</taxon>
        <taxon>Pleosporomycetidae</taxon>
        <taxon>Pleosporales</taxon>
        <taxon>Corynesporascaceae</taxon>
        <taxon>Corynespora</taxon>
    </lineage>
</organism>
<evidence type="ECO:0000313" key="5">
    <source>
        <dbReference type="Proteomes" id="UP000240883"/>
    </source>
</evidence>
<keyword evidence="2" id="KW-1133">Transmembrane helix</keyword>
<dbReference type="EMBL" id="KZ678139">
    <property type="protein sequence ID" value="PSN63570.1"/>
    <property type="molecule type" value="Genomic_DNA"/>
</dbReference>
<feature type="transmembrane region" description="Helical" evidence="2">
    <location>
        <begin position="323"/>
        <end position="341"/>
    </location>
</feature>
<evidence type="ECO:0000256" key="1">
    <source>
        <dbReference type="SAM" id="MobiDB-lite"/>
    </source>
</evidence>
<dbReference type="InterPro" id="IPR051957">
    <property type="entry name" value="CRISP-LCCL_domain"/>
</dbReference>
<feature type="transmembrane region" description="Helical" evidence="2">
    <location>
        <begin position="94"/>
        <end position="112"/>
    </location>
</feature>
<dbReference type="PANTHER" id="PTHR31331">
    <property type="entry name" value="LCCL DOMAIN PROTEIN (AFU_ORTHOLOGUE AFUA_5G08630)"/>
    <property type="match status" value="1"/>
</dbReference>
<sequence length="611" mass="67903">MSLDDAHAARAPYHDDTVAGPEADEQARLLPTEQLEFEDSLPAPGSKSNRPKGWQWLKGPQPPRPQSITPFFASAQEAPMLILKRMLPTRTLKITLLAVVLLIWVLLFSFLLRLQLPIKDSEGHEVVSLECTDTLWRPKNGCGIDGIDCRPFSNSTFAFRCPAKCAGVQVLNPHPVGPLDITYRPFIIGGPAYRGDSFICGSAIHAGIISDGAGGCGRISRVGERDDFKGTSNNGIESIPFDSYFPLSFFLAKDSKFHCGSESRQLLLVVSLAFTGAFSMFSTSPLLFFPIFVLIFAHVSFVSDPPEASRHNSTVLPDHISMFAKRLLPALFCAVIIYRTTVRRTLQGLTAQFEKTFLWLGGFWFGALSNYTFDWIPIQRLTAHDLEQQPGAKLALALILVVLFLIIIGQVYFFWLEGRLLRYLGLYGLFLLGIAVCLMIPDVSLRIHHYIIGLLLLPGTSMQTRPSLVYQGILLGLFINGVARWDFDSILQTEAALREDGKFNSILPFIPEPTISFTAGNVVATFSWGTPPPNVDGISVLVNDVERDRAFFDDGVGSKFGFQWTRSIEMELKEYLRFAYVRDGKTLDYTKPGTLFGNGTWVMTEEVASLH</sequence>
<dbReference type="Pfam" id="PF03815">
    <property type="entry name" value="LCCL"/>
    <property type="match status" value="1"/>
</dbReference>
<evidence type="ECO:0000256" key="2">
    <source>
        <dbReference type="SAM" id="Phobius"/>
    </source>
</evidence>
<keyword evidence="2" id="KW-0812">Transmembrane</keyword>
<dbReference type="PANTHER" id="PTHR31331:SF8">
    <property type="entry name" value="LCCL DOMAIN PROTEIN (AFU_ORTHOLOGUE AFUA_5G02970)"/>
    <property type="match status" value="1"/>
</dbReference>
<dbReference type="SUPFAM" id="SSF69848">
    <property type="entry name" value="LCCL domain"/>
    <property type="match status" value="1"/>
</dbReference>
<accession>A0A2T2NDW9</accession>
<feature type="region of interest" description="Disordered" evidence="1">
    <location>
        <begin position="38"/>
        <end position="61"/>
    </location>
</feature>
<feature type="domain" description="LCCL" evidence="3">
    <location>
        <begin position="142"/>
        <end position="239"/>
    </location>
</feature>
<dbReference type="InterPro" id="IPR036609">
    <property type="entry name" value="LCCL_sf"/>
</dbReference>
<proteinExistence type="predicted"/>
<gene>
    <name evidence="4" type="ORF">BS50DRAFT_557629</name>
</gene>
<dbReference type="InterPro" id="IPR004043">
    <property type="entry name" value="LCCL"/>
</dbReference>
<dbReference type="PROSITE" id="PS50820">
    <property type="entry name" value="LCCL"/>
    <property type="match status" value="1"/>
</dbReference>
<dbReference type="OrthoDB" id="441660at2759"/>
<keyword evidence="5" id="KW-1185">Reference proteome</keyword>
<protein>
    <recommendedName>
        <fullName evidence="3">LCCL domain-containing protein</fullName>
    </recommendedName>
</protein>
<dbReference type="Gene3D" id="2.170.130.20">
    <property type="entry name" value="LCCL-like domain"/>
    <property type="match status" value="1"/>
</dbReference>
<feature type="compositionally biased region" description="Basic and acidic residues" evidence="1">
    <location>
        <begin position="1"/>
        <end position="17"/>
    </location>
</feature>
<feature type="transmembrane region" description="Helical" evidence="2">
    <location>
        <begin position="287"/>
        <end position="303"/>
    </location>
</feature>
<feature type="transmembrane region" description="Helical" evidence="2">
    <location>
        <begin position="394"/>
        <end position="415"/>
    </location>
</feature>
<keyword evidence="2" id="KW-0472">Membrane</keyword>
<dbReference type="AlphaFoldDB" id="A0A2T2NDW9"/>
<feature type="region of interest" description="Disordered" evidence="1">
    <location>
        <begin position="1"/>
        <end position="24"/>
    </location>
</feature>
<feature type="transmembrane region" description="Helical" evidence="2">
    <location>
        <begin position="356"/>
        <end position="373"/>
    </location>
</feature>
<reference evidence="4 5" key="1">
    <citation type="journal article" date="2018" name="Front. Microbiol.">
        <title>Genome-Wide Analysis of Corynespora cassiicola Leaf Fall Disease Putative Effectors.</title>
        <authorList>
            <person name="Lopez D."/>
            <person name="Ribeiro S."/>
            <person name="Label P."/>
            <person name="Fumanal B."/>
            <person name="Venisse J.S."/>
            <person name="Kohler A."/>
            <person name="de Oliveira R.R."/>
            <person name="Labutti K."/>
            <person name="Lipzen A."/>
            <person name="Lail K."/>
            <person name="Bauer D."/>
            <person name="Ohm R.A."/>
            <person name="Barry K.W."/>
            <person name="Spatafora J."/>
            <person name="Grigoriev I.V."/>
            <person name="Martin F.M."/>
            <person name="Pujade-Renaud V."/>
        </authorList>
    </citation>
    <scope>NUCLEOTIDE SEQUENCE [LARGE SCALE GENOMIC DNA]</scope>
    <source>
        <strain evidence="4 5">Philippines</strain>
    </source>
</reference>
<dbReference type="Proteomes" id="UP000240883">
    <property type="component" value="Unassembled WGS sequence"/>
</dbReference>
<dbReference type="SMART" id="SM00603">
    <property type="entry name" value="LCCL"/>
    <property type="match status" value="1"/>
</dbReference>
<name>A0A2T2NDW9_CORCC</name>